<dbReference type="eggNOG" id="ENOG502SZVW">
    <property type="taxonomic scope" value="Eukaryota"/>
</dbReference>
<organism evidence="2">
    <name type="scientific">Rhizophagus irregularis (strain DAOM 181602 / DAOM 197198 / MUCL 43194)</name>
    <name type="common">Arbuscular mycorrhizal fungus</name>
    <name type="synonym">Glomus intraradices</name>
    <dbReference type="NCBI Taxonomy" id="747089"/>
    <lineage>
        <taxon>Eukaryota</taxon>
        <taxon>Fungi</taxon>
        <taxon>Fungi incertae sedis</taxon>
        <taxon>Mucoromycota</taxon>
        <taxon>Glomeromycotina</taxon>
        <taxon>Glomeromycetes</taxon>
        <taxon>Glomerales</taxon>
        <taxon>Glomeraceae</taxon>
        <taxon>Rhizophagus</taxon>
    </lineage>
</organism>
<proteinExistence type="predicted"/>
<dbReference type="HOGENOM" id="CLU_685398_0_0_1"/>
<dbReference type="EMBL" id="KI301284">
    <property type="protein sequence ID" value="ERZ95394.1"/>
    <property type="molecule type" value="Genomic_DNA"/>
</dbReference>
<dbReference type="AlphaFoldDB" id="U9SHP4"/>
<reference evidence="2" key="1">
    <citation type="submission" date="2013-07" db="EMBL/GenBank/DDBJ databases">
        <title>The genome of an arbuscular mycorrhizal fungus provides insights into the evolution of the oldest plant symbiosis.</title>
        <authorList>
            <consortium name="DOE Joint Genome Institute"/>
            <person name="Tisserant E."/>
            <person name="Malbreil M."/>
            <person name="Kuo A."/>
            <person name="Kohler A."/>
            <person name="Symeonidi A."/>
            <person name="Balestrini R."/>
            <person name="Charron P."/>
            <person name="Duensing N."/>
            <person name="Frei-dit-Frey N."/>
            <person name="Gianinazzi-Pearson V."/>
            <person name="Gilbert B."/>
            <person name="Handa Y."/>
            <person name="Hijri M."/>
            <person name="Kaul R."/>
            <person name="Kawaguchi M."/>
            <person name="Krajinski F."/>
            <person name="Lammers P."/>
            <person name="Lapierre D."/>
            <person name="Masclaux F.G."/>
            <person name="Murat C."/>
            <person name="Morin E."/>
            <person name="Ndikumana S."/>
            <person name="Pagni M."/>
            <person name="Petitpierre D."/>
            <person name="Requena N."/>
            <person name="Rosikiewicz P."/>
            <person name="Riley R."/>
            <person name="Saito K."/>
            <person name="San Clemente H."/>
            <person name="Shapiro H."/>
            <person name="van Tuinen D."/>
            <person name="Becard G."/>
            <person name="Bonfante P."/>
            <person name="Paszkowski U."/>
            <person name="Shachar-Hill Y."/>
            <person name="Young J.P."/>
            <person name="Sanders I.R."/>
            <person name="Henrissat B."/>
            <person name="Rensing S.A."/>
            <person name="Grigoriev I.V."/>
            <person name="Corradi N."/>
            <person name="Roux C."/>
            <person name="Martin F."/>
        </authorList>
    </citation>
    <scope>NUCLEOTIDE SEQUENCE</scope>
    <source>
        <strain evidence="2">DAOM 197198</strain>
    </source>
</reference>
<feature type="region of interest" description="Disordered" evidence="1">
    <location>
        <begin position="74"/>
        <end position="99"/>
    </location>
</feature>
<accession>U9SHP4</accession>
<sequence>MPCHWLVKGTKEYCTRPTKNQYCGKHAFTLREGSTPPKPCKNCGNGTNSALQICIPCGQYRQCKSQAEQQNAQQPAQQSAPQSSAQVVVQEGALPKRKHHRTYKPKYGVFEYNEPPAGDIEFTECRTERRLNINGEVLPEDIYQNVEKRSREEEKLVDVSDIMSCWQAVVPSMRNPSYNFNKEIAEDDYGKTPYMVQMIEASHEKITEVIQTEFERKGSQLKARITAYCAYEQRKIVQGEISVTYTDKYHDRETQVLLAEHSINEFLDRSAGVMIDADIEAYLNNGSGWKLLQIEMIYIEFYKYERALGGSWKETPKGLSNKKVTINPNNRATEDNLCLGYTLGLHFLHYENDGIVKNPQNLSKIRPYISRINLEGIPMPTPICPRVFEKIEKQNPEISVNV</sequence>
<gene>
    <name evidence="2" type="ORF">GLOINDRAFT_331274</name>
</gene>
<evidence type="ECO:0000256" key="1">
    <source>
        <dbReference type="SAM" id="MobiDB-lite"/>
    </source>
</evidence>
<protein>
    <submittedName>
        <fullName evidence="2">Uncharacterized protein</fullName>
    </submittedName>
</protein>
<feature type="compositionally biased region" description="Low complexity" evidence="1">
    <location>
        <begin position="74"/>
        <end position="91"/>
    </location>
</feature>
<evidence type="ECO:0000313" key="2">
    <source>
        <dbReference type="EMBL" id="ERZ95394.1"/>
    </source>
</evidence>
<name>U9SHP4_RHIID</name>